<dbReference type="PROSITE" id="PS50011">
    <property type="entry name" value="PROTEIN_KINASE_DOM"/>
    <property type="match status" value="1"/>
</dbReference>
<feature type="compositionally biased region" description="Acidic residues" evidence="1">
    <location>
        <begin position="358"/>
        <end position="369"/>
    </location>
</feature>
<evidence type="ECO:0000313" key="3">
    <source>
        <dbReference type="EMBL" id="KAF5267117.1"/>
    </source>
</evidence>
<dbReference type="Pfam" id="PF00069">
    <property type="entry name" value="Pkinase"/>
    <property type="match status" value="1"/>
</dbReference>
<gene>
    <name evidence="3" type="ORF">FOXYS1_2025</name>
</gene>
<dbReference type="SUPFAM" id="SSF56112">
    <property type="entry name" value="Protein kinase-like (PK-like)"/>
    <property type="match status" value="1"/>
</dbReference>
<dbReference type="SMART" id="SM00220">
    <property type="entry name" value="S_TKc"/>
    <property type="match status" value="1"/>
</dbReference>
<dbReference type="InterPro" id="IPR010730">
    <property type="entry name" value="HET"/>
</dbReference>
<reference evidence="3" key="1">
    <citation type="submission" date="2020-02" db="EMBL/GenBank/DDBJ databases">
        <title>Identification and distribution of gene clusters putatively required for synthesis of sphingolipid metabolism inhibitors in phylogenetically diverse species of the filamentous fungus Fusarium.</title>
        <authorList>
            <person name="Kim H.-S."/>
            <person name="Busman M."/>
            <person name="Brown D.W."/>
            <person name="Divon H."/>
            <person name="Uhlig S."/>
            <person name="Proctor R.H."/>
        </authorList>
    </citation>
    <scope>NUCLEOTIDE SEQUENCE [LARGE SCALE GENOMIC DNA]</scope>
    <source>
        <strain evidence="3">NRRL 39464</strain>
    </source>
</reference>
<dbReference type="PANTHER" id="PTHR33112">
    <property type="entry name" value="DOMAIN PROTEIN, PUTATIVE-RELATED"/>
    <property type="match status" value="1"/>
</dbReference>
<feature type="region of interest" description="Disordered" evidence="1">
    <location>
        <begin position="582"/>
        <end position="621"/>
    </location>
</feature>
<comment type="caution">
    <text evidence="3">The sequence shown here is derived from an EMBL/GenBank/DDBJ whole genome shotgun (WGS) entry which is preliminary data.</text>
</comment>
<sequence>MILELMATVWNFFTTFTSTEVDKTKLNQLRNTVRHSLKRSVLSEASFLPESQIKELVTPDKIKVLLPNAKPELVDFICKHAKKLFLTASLHHGNLQDIMDTFKYHGMTDKELPIRDLTSENKYCDVHTEGLQRVCSHEKALEAFHRWDTHDVWTFYNDQWKFCAPILDMECSSQEFHAKHILPFIEKGTTQKDGHFSTVFQAAIHPSHQISHGSSKSNTDQTRVALKELKNLSEQNYNVHVSWLNEANALFQIAELRHKHLISQATAFKQGERRFIMLEWANGGTLRDIWQTESHDRSILDGNKVMRVLEELTGLATTSAHRTKKGPASRSKTIFSQGQGNGDDNRLTIPKIRFEGVSSDDGDDSSDNAEEQHWRHGDLKPENILHFKDEKSPWLGTLKIADLGLAKQHAFATTQRQDPTGQKYTTTHYEAPEVITTMNSRVPRSRRYDIWSMGCIIFEYMIWLLYGYEEGLRSFYNEKKDINTHHETLYFTADLSTRQAQVSDVARSWISHILDVDPECNRATPSVIRDLVVLVRDNLLVVDLPQGSMSQDDIKMCRASADDLERSLKKIKRMAIDDEQKGGRYLSSGKSRNEVSPPRPQRVRRQSFLSTSSGSTSKQSNLFNDTWNHMEDRSIALEVLRHHEVEITDSMSMSQEKIKLCEECKKLEYWSDKPLISENLATMRSKVQQCALHRIVCRAFRPHAYKDLDIIEIRRCDSWLVTGTMKMPLLSLFKISDDSIRNRLCSDEIHLGLPKLFRPNCDSNHPQCRPANKSSVQVPTRLIDVGRVVCDNSKVYLREAASEICHPGNELRYIALSHPWGNGTHHDHFCTTTENLDSRLSVGLEVGHFPSTFRHAIEVTRALGVPYLWIDSLCIVQGPGGDFDTEAKRMETVFSSAYCVIAASRANGTSSGFLWERPEREAVRLDGYLTNDSVYVCEAIDDFQHDVIEGALNKRGWVLQERALAPRTIYFTENQTYWESIAGLEQRLVSAFKTEGGYGVFNGEFFGRSLLWMRDTQQSNGLTLIEFPRDQKFRVPTWSWTAYKGPITYVDIPFGHVGWTYETAEGKIQSPWTARGSDSTSGSLHTGELNGRIDLTAQAREISNLGLAEAQGKVIYDEGTSPPNVRTLCVIVGSEKPKIEGHGIQDLEHYVLLVTPSNNLSDGVYRRVGVGMLLESWVDMSKPGLRVHIS</sequence>
<feature type="region of interest" description="Disordered" evidence="1">
    <location>
        <begin position="318"/>
        <end position="375"/>
    </location>
</feature>
<organism evidence="3 4">
    <name type="scientific">Fusarium oxysporum</name>
    <name type="common">Fusarium vascular wilt</name>
    <dbReference type="NCBI Taxonomy" id="5507"/>
    <lineage>
        <taxon>Eukaryota</taxon>
        <taxon>Fungi</taxon>
        <taxon>Dikarya</taxon>
        <taxon>Ascomycota</taxon>
        <taxon>Pezizomycotina</taxon>
        <taxon>Sordariomycetes</taxon>
        <taxon>Hypocreomycetidae</taxon>
        <taxon>Hypocreales</taxon>
        <taxon>Nectriaceae</taxon>
        <taxon>Fusarium</taxon>
        <taxon>Fusarium oxysporum species complex</taxon>
    </lineage>
</organism>
<dbReference type="Gene3D" id="1.10.510.10">
    <property type="entry name" value="Transferase(Phosphotransferase) domain 1"/>
    <property type="match status" value="2"/>
</dbReference>
<dbReference type="Proteomes" id="UP000558688">
    <property type="component" value="Unassembled WGS sequence"/>
</dbReference>
<dbReference type="InterPro" id="IPR000719">
    <property type="entry name" value="Prot_kinase_dom"/>
</dbReference>
<feature type="compositionally biased region" description="Low complexity" evidence="1">
    <location>
        <begin position="606"/>
        <end position="620"/>
    </location>
</feature>
<dbReference type="PANTHER" id="PTHR33112:SF10">
    <property type="entry name" value="TOL"/>
    <property type="match status" value="1"/>
</dbReference>
<dbReference type="GO" id="GO:0004672">
    <property type="term" value="F:protein kinase activity"/>
    <property type="evidence" value="ECO:0007669"/>
    <property type="project" value="InterPro"/>
</dbReference>
<proteinExistence type="predicted"/>
<name>A0A8H5AL87_FUSOX</name>
<dbReference type="InterPro" id="IPR011009">
    <property type="entry name" value="Kinase-like_dom_sf"/>
</dbReference>
<dbReference type="AlphaFoldDB" id="A0A8H5AL87"/>
<dbReference type="GO" id="GO:0005524">
    <property type="term" value="F:ATP binding"/>
    <property type="evidence" value="ECO:0007669"/>
    <property type="project" value="InterPro"/>
</dbReference>
<evidence type="ECO:0000313" key="4">
    <source>
        <dbReference type="Proteomes" id="UP000558688"/>
    </source>
</evidence>
<accession>A0A8H5AL87</accession>
<feature type="domain" description="Protein kinase" evidence="2">
    <location>
        <begin position="185"/>
        <end position="533"/>
    </location>
</feature>
<protein>
    <recommendedName>
        <fullName evidence="2">Protein kinase domain-containing protein</fullName>
    </recommendedName>
</protein>
<evidence type="ECO:0000256" key="1">
    <source>
        <dbReference type="SAM" id="MobiDB-lite"/>
    </source>
</evidence>
<dbReference type="Pfam" id="PF06985">
    <property type="entry name" value="HET"/>
    <property type="match status" value="1"/>
</dbReference>
<evidence type="ECO:0000259" key="2">
    <source>
        <dbReference type="PROSITE" id="PS50011"/>
    </source>
</evidence>
<dbReference type="EMBL" id="JAAFOW010000306">
    <property type="protein sequence ID" value="KAF5267117.1"/>
    <property type="molecule type" value="Genomic_DNA"/>
</dbReference>